<keyword evidence="2 7" id="KW-0813">Transport</keyword>
<dbReference type="SUPFAM" id="SSF161098">
    <property type="entry name" value="MetI-like"/>
    <property type="match status" value="1"/>
</dbReference>
<feature type="transmembrane region" description="Helical" evidence="7">
    <location>
        <begin position="235"/>
        <end position="255"/>
    </location>
</feature>
<accession>A0A368DNZ0</accession>
<comment type="caution">
    <text evidence="9">The sequence shown here is derived from an EMBL/GenBank/DDBJ whole genome shotgun (WGS) entry which is preliminary data.</text>
</comment>
<dbReference type="Gene3D" id="1.10.3720.10">
    <property type="entry name" value="MetI-like"/>
    <property type="match status" value="1"/>
</dbReference>
<dbReference type="PANTHER" id="PTHR30151">
    <property type="entry name" value="ALKANE SULFONATE ABC TRANSPORTER-RELATED, MEMBRANE SUBUNIT"/>
    <property type="match status" value="1"/>
</dbReference>
<dbReference type="GO" id="GO:0055085">
    <property type="term" value="P:transmembrane transport"/>
    <property type="evidence" value="ECO:0007669"/>
    <property type="project" value="InterPro"/>
</dbReference>
<evidence type="ECO:0000256" key="3">
    <source>
        <dbReference type="ARBA" id="ARBA00022475"/>
    </source>
</evidence>
<dbReference type="AlphaFoldDB" id="A0A368DNZ0"/>
<dbReference type="Pfam" id="PF00528">
    <property type="entry name" value="BPD_transp_1"/>
    <property type="match status" value="1"/>
</dbReference>
<evidence type="ECO:0000256" key="6">
    <source>
        <dbReference type="ARBA" id="ARBA00023136"/>
    </source>
</evidence>
<comment type="subcellular location">
    <subcellularLocation>
        <location evidence="1 7">Cell membrane</location>
        <topology evidence="1 7">Multi-pass membrane protein</topology>
    </subcellularLocation>
</comment>
<dbReference type="CDD" id="cd06261">
    <property type="entry name" value="TM_PBP2"/>
    <property type="match status" value="1"/>
</dbReference>
<feature type="transmembrane region" description="Helical" evidence="7">
    <location>
        <begin position="203"/>
        <end position="229"/>
    </location>
</feature>
<keyword evidence="6 7" id="KW-0472">Membrane</keyword>
<sequence length="291" mass="32249">MSMDQEAQVSNIELAADYKGSTGGAVVRHTIIFFVLMFIWEMANRTGFSNPLLLPRPTDVVASIWKIYVTQGNVWYHLWVTFQEAMVGCFIGCVIGIGLAVAAVLSDTFRQFLKPYIIIVEATPRIALGPIFVTWFGFGMSSKVALAALVCFFAPFVNTITGLLGVEEESYELFRSLGATRRQVFWRLMIPTALPTMNAGLKLAVGSAFGGALVAEFISAQAGMGILMARYTMSLNMPSAFAGLLSITLYGFLLFRTMEIIDKRVLYWLSDDLMTKKSAKRKIKFHKEVSV</sequence>
<reference evidence="9 10" key="1">
    <citation type="journal article" date="2018" name="Microbiome">
        <title>Fine metagenomic profile of the Mediterranean stratified and mixed water columns revealed by assembly and recruitment.</title>
        <authorList>
            <person name="Haro-Moreno J.M."/>
            <person name="Lopez-Perez M."/>
            <person name="De La Torre J.R."/>
            <person name="Picazo A."/>
            <person name="Camacho A."/>
            <person name="Rodriguez-Valera F."/>
        </authorList>
    </citation>
    <scope>NUCLEOTIDE SEQUENCE [LARGE SCALE GENOMIC DNA]</scope>
    <source>
        <strain evidence="9">MED-G57</strain>
    </source>
</reference>
<keyword evidence="3" id="KW-1003">Cell membrane</keyword>
<evidence type="ECO:0000256" key="1">
    <source>
        <dbReference type="ARBA" id="ARBA00004651"/>
    </source>
</evidence>
<dbReference type="EMBL" id="QOQD01000006">
    <property type="protein sequence ID" value="RCL73542.1"/>
    <property type="molecule type" value="Genomic_DNA"/>
</dbReference>
<dbReference type="InterPro" id="IPR035906">
    <property type="entry name" value="MetI-like_sf"/>
</dbReference>
<gene>
    <name evidence="9" type="ORF">DBW71_03435</name>
</gene>
<evidence type="ECO:0000256" key="2">
    <source>
        <dbReference type="ARBA" id="ARBA00022448"/>
    </source>
</evidence>
<feature type="transmembrane region" description="Helical" evidence="7">
    <location>
        <begin position="25"/>
        <end position="43"/>
    </location>
</feature>
<dbReference type="PANTHER" id="PTHR30151:SF20">
    <property type="entry name" value="ABC TRANSPORTER PERMEASE PROTEIN HI_0355-RELATED"/>
    <property type="match status" value="1"/>
</dbReference>
<feature type="domain" description="ABC transmembrane type-1" evidence="8">
    <location>
        <begin position="78"/>
        <end position="262"/>
    </location>
</feature>
<dbReference type="Proteomes" id="UP000253570">
    <property type="component" value="Unassembled WGS sequence"/>
</dbReference>
<comment type="similarity">
    <text evidence="7">Belongs to the binding-protein-dependent transport system permease family.</text>
</comment>
<name>A0A368DNZ0_9PROT</name>
<dbReference type="InterPro" id="IPR000515">
    <property type="entry name" value="MetI-like"/>
</dbReference>
<evidence type="ECO:0000313" key="9">
    <source>
        <dbReference type="EMBL" id="RCL73542.1"/>
    </source>
</evidence>
<feature type="transmembrane region" description="Helical" evidence="7">
    <location>
        <begin position="85"/>
        <end position="105"/>
    </location>
</feature>
<evidence type="ECO:0000256" key="4">
    <source>
        <dbReference type="ARBA" id="ARBA00022692"/>
    </source>
</evidence>
<evidence type="ECO:0000259" key="8">
    <source>
        <dbReference type="PROSITE" id="PS50928"/>
    </source>
</evidence>
<proteinExistence type="inferred from homology"/>
<evidence type="ECO:0000256" key="5">
    <source>
        <dbReference type="ARBA" id="ARBA00022989"/>
    </source>
</evidence>
<evidence type="ECO:0000256" key="7">
    <source>
        <dbReference type="RuleBase" id="RU363032"/>
    </source>
</evidence>
<keyword evidence="4 7" id="KW-0812">Transmembrane</keyword>
<evidence type="ECO:0000313" key="10">
    <source>
        <dbReference type="Proteomes" id="UP000253570"/>
    </source>
</evidence>
<keyword evidence="5 7" id="KW-1133">Transmembrane helix</keyword>
<protein>
    <submittedName>
        <fullName evidence="9">ABC transporter permease</fullName>
    </submittedName>
</protein>
<organism evidence="9 10">
    <name type="scientific">PS1 clade bacterium</name>
    <dbReference type="NCBI Taxonomy" id="2175152"/>
    <lineage>
        <taxon>Bacteria</taxon>
        <taxon>Pseudomonadati</taxon>
        <taxon>Pseudomonadota</taxon>
        <taxon>Alphaproteobacteria</taxon>
        <taxon>PS1 clade</taxon>
    </lineage>
</organism>
<dbReference type="GO" id="GO:0005886">
    <property type="term" value="C:plasma membrane"/>
    <property type="evidence" value="ECO:0007669"/>
    <property type="project" value="UniProtKB-SubCell"/>
</dbReference>
<dbReference type="PROSITE" id="PS50928">
    <property type="entry name" value="ABC_TM1"/>
    <property type="match status" value="1"/>
</dbReference>
<feature type="transmembrane region" description="Helical" evidence="7">
    <location>
        <begin position="144"/>
        <end position="166"/>
    </location>
</feature>
<feature type="transmembrane region" description="Helical" evidence="7">
    <location>
        <begin position="117"/>
        <end position="138"/>
    </location>
</feature>